<name>A0A9X3SU55_9ACTN</name>
<gene>
    <name evidence="1" type="ORF">O1R50_15260</name>
</gene>
<dbReference type="Proteomes" id="UP001146067">
    <property type="component" value="Unassembled WGS sequence"/>
</dbReference>
<dbReference type="RefSeq" id="WP_270110947.1">
    <property type="nucleotide sequence ID" value="NZ_JAPZVP010000011.1"/>
</dbReference>
<accession>A0A9X3SU55</accession>
<sequence length="84" mass="9162">MRRRSEAIAPVHEPLGRLTERAQAAGSIMPDLAGEDVVCVIGMIASSHWSFPEGEQGRRRYLRLIFDAFRPAAPLPPPSPLPGS</sequence>
<organism evidence="1 2">
    <name type="scientific">Glycomyces luteolus</name>
    <dbReference type="NCBI Taxonomy" id="2670330"/>
    <lineage>
        <taxon>Bacteria</taxon>
        <taxon>Bacillati</taxon>
        <taxon>Actinomycetota</taxon>
        <taxon>Actinomycetes</taxon>
        <taxon>Glycomycetales</taxon>
        <taxon>Glycomycetaceae</taxon>
        <taxon>Glycomyces</taxon>
    </lineage>
</organism>
<proteinExistence type="predicted"/>
<keyword evidence="2" id="KW-1185">Reference proteome</keyword>
<dbReference type="EMBL" id="JAPZVP010000011">
    <property type="protein sequence ID" value="MDA1360988.1"/>
    <property type="molecule type" value="Genomic_DNA"/>
</dbReference>
<comment type="caution">
    <text evidence="1">The sequence shown here is derived from an EMBL/GenBank/DDBJ whole genome shotgun (WGS) entry which is preliminary data.</text>
</comment>
<evidence type="ECO:0008006" key="3">
    <source>
        <dbReference type="Google" id="ProtNLM"/>
    </source>
</evidence>
<dbReference type="SUPFAM" id="SSF48498">
    <property type="entry name" value="Tetracyclin repressor-like, C-terminal domain"/>
    <property type="match status" value="1"/>
</dbReference>
<reference evidence="1" key="1">
    <citation type="submission" date="2022-12" db="EMBL/GenBank/DDBJ databases">
        <title>Gycomyces niveus sp.nov.,a novel actinomycete isolated from soil in Shouguan.</title>
        <authorList>
            <person name="Yang X."/>
        </authorList>
    </citation>
    <scope>NUCLEOTIDE SEQUENCE</scope>
    <source>
        <strain evidence="1">NEAU-A15</strain>
    </source>
</reference>
<evidence type="ECO:0000313" key="2">
    <source>
        <dbReference type="Proteomes" id="UP001146067"/>
    </source>
</evidence>
<dbReference type="AlphaFoldDB" id="A0A9X3SU55"/>
<evidence type="ECO:0000313" key="1">
    <source>
        <dbReference type="EMBL" id="MDA1360988.1"/>
    </source>
</evidence>
<dbReference type="InterPro" id="IPR036271">
    <property type="entry name" value="Tet_transcr_reg_TetR-rel_C_sf"/>
</dbReference>
<dbReference type="Gene3D" id="1.10.357.10">
    <property type="entry name" value="Tetracycline Repressor, domain 2"/>
    <property type="match status" value="1"/>
</dbReference>
<protein>
    <recommendedName>
        <fullName evidence="3">TetR family transcriptional regulator</fullName>
    </recommendedName>
</protein>